<accession>A0A5S6QJ49</accession>
<dbReference type="AlphaFoldDB" id="A0A5S6QJ49"/>
<evidence type="ECO:0000313" key="1">
    <source>
        <dbReference type="Proteomes" id="UP000046395"/>
    </source>
</evidence>
<name>A0A5S6QJ49_TRIMR</name>
<keyword evidence="1" id="KW-1185">Reference proteome</keyword>
<organism evidence="1 2">
    <name type="scientific">Trichuris muris</name>
    <name type="common">Mouse whipworm</name>
    <dbReference type="NCBI Taxonomy" id="70415"/>
    <lineage>
        <taxon>Eukaryota</taxon>
        <taxon>Metazoa</taxon>
        <taxon>Ecdysozoa</taxon>
        <taxon>Nematoda</taxon>
        <taxon>Enoplea</taxon>
        <taxon>Dorylaimia</taxon>
        <taxon>Trichinellida</taxon>
        <taxon>Trichuridae</taxon>
        <taxon>Trichuris</taxon>
    </lineage>
</organism>
<dbReference type="Proteomes" id="UP000046395">
    <property type="component" value="Unassembled WGS sequence"/>
</dbReference>
<evidence type="ECO:0000313" key="2">
    <source>
        <dbReference type="WBParaSite" id="TMUE_2000007195.1"/>
    </source>
</evidence>
<sequence>MVMVTVESVLAPRLDCVTHNNGLHNYVKCAAHCPDNRQDPKFPSVHLRERLGTTIRTTCEPFQCYTEKLRSYASSRVVLLLHATRTRRWSLPTNLETAWITIIVAEGILYRYLGGSIFVLG</sequence>
<protein>
    <submittedName>
        <fullName evidence="2">DAN domain-containing protein</fullName>
    </submittedName>
</protein>
<dbReference type="WBParaSite" id="TMUE_2000007195.1">
    <property type="protein sequence ID" value="TMUE_2000007195.1"/>
    <property type="gene ID" value="WBGene00287047"/>
</dbReference>
<reference evidence="2" key="1">
    <citation type="submission" date="2019-12" db="UniProtKB">
        <authorList>
            <consortium name="WormBaseParasite"/>
        </authorList>
    </citation>
    <scope>IDENTIFICATION</scope>
</reference>
<proteinExistence type="predicted"/>